<accession>A0AB34IU96</accession>
<proteinExistence type="predicted"/>
<sequence length="234" mass="25349">MSHHRGGSRWLNARDVDVVHVHGLLRTQLYEAHHARVLDPEAGTRGSAWVGWGWGGGGRCRNTFSNVCKFVPRHGRGGGARSYEIRLADFDTAFCCSRIDGCPTKLLGCQKNLDPELATLATKLQFSMVTHAFARWPDGSRPLVLRDAALRFMEEGGGRSLTGLLEFLGGTAARRGPLSTLSHYHACAAGRGDWTVETYLAELGAGESFAPGVSTPPTGLTEALTCSYHADSYF</sequence>
<dbReference type="EMBL" id="JBGBPQ010000019">
    <property type="protein sequence ID" value="KAL1504773.1"/>
    <property type="molecule type" value="Genomic_DNA"/>
</dbReference>
<name>A0AB34IU96_PRYPA</name>
<reference evidence="1 2" key="1">
    <citation type="journal article" date="2024" name="Science">
        <title>Giant polyketide synthase enzymes in the biosynthesis of giant marine polyether toxins.</title>
        <authorList>
            <person name="Fallon T.R."/>
            <person name="Shende V.V."/>
            <person name="Wierzbicki I.H."/>
            <person name="Pendleton A.L."/>
            <person name="Watervoot N.F."/>
            <person name="Auber R.P."/>
            <person name="Gonzalez D.J."/>
            <person name="Wisecaver J.H."/>
            <person name="Moore B.S."/>
        </authorList>
    </citation>
    <scope>NUCLEOTIDE SEQUENCE [LARGE SCALE GENOMIC DNA]</scope>
    <source>
        <strain evidence="1 2">12B1</strain>
    </source>
</reference>
<organism evidence="1 2">
    <name type="scientific">Prymnesium parvum</name>
    <name type="common">Toxic golden alga</name>
    <dbReference type="NCBI Taxonomy" id="97485"/>
    <lineage>
        <taxon>Eukaryota</taxon>
        <taxon>Haptista</taxon>
        <taxon>Haptophyta</taxon>
        <taxon>Prymnesiophyceae</taxon>
        <taxon>Prymnesiales</taxon>
        <taxon>Prymnesiaceae</taxon>
        <taxon>Prymnesium</taxon>
    </lineage>
</organism>
<comment type="caution">
    <text evidence="1">The sequence shown here is derived from an EMBL/GenBank/DDBJ whole genome shotgun (WGS) entry which is preliminary data.</text>
</comment>
<keyword evidence="2" id="KW-1185">Reference proteome</keyword>
<protein>
    <submittedName>
        <fullName evidence="1">Uncharacterized protein</fullName>
    </submittedName>
</protein>
<dbReference type="AlphaFoldDB" id="A0AB34IU96"/>
<evidence type="ECO:0000313" key="2">
    <source>
        <dbReference type="Proteomes" id="UP001515480"/>
    </source>
</evidence>
<evidence type="ECO:0000313" key="1">
    <source>
        <dbReference type="EMBL" id="KAL1504773.1"/>
    </source>
</evidence>
<gene>
    <name evidence="1" type="ORF">AB1Y20_008548</name>
</gene>
<dbReference type="Proteomes" id="UP001515480">
    <property type="component" value="Unassembled WGS sequence"/>
</dbReference>